<evidence type="ECO:0000313" key="2">
    <source>
        <dbReference type="Proteomes" id="UP000509346"/>
    </source>
</evidence>
<accession>A0A7D5P4Z0</accession>
<dbReference type="AlphaFoldDB" id="A0A7D5P4Z0"/>
<sequence>MSVQEVQTTIAGREVSGEIVAREPTADYGRGPRDELVLDVDGSTWRVDEDDLDG</sequence>
<organism evidence="1 2">
    <name type="scientific">Halosimplex pelagicum</name>
    <dbReference type="NCBI Taxonomy" id="869886"/>
    <lineage>
        <taxon>Archaea</taxon>
        <taxon>Methanobacteriati</taxon>
        <taxon>Methanobacteriota</taxon>
        <taxon>Stenosarchaea group</taxon>
        <taxon>Halobacteria</taxon>
        <taxon>Halobacteriales</taxon>
        <taxon>Haloarculaceae</taxon>
        <taxon>Halosimplex</taxon>
    </lineage>
</organism>
<dbReference type="KEGG" id="hpel:HZS54_04645"/>
<dbReference type="GeneID" id="56081852"/>
<name>A0A7D5P4Z0_9EURY</name>
<dbReference type="RefSeq" id="WP_179920781.1">
    <property type="nucleotide sequence ID" value="NZ_CP058909.1"/>
</dbReference>
<dbReference type="EMBL" id="CP058909">
    <property type="protein sequence ID" value="QLH80966.1"/>
    <property type="molecule type" value="Genomic_DNA"/>
</dbReference>
<reference evidence="1 2" key="1">
    <citation type="submission" date="2020-07" db="EMBL/GenBank/DDBJ databases">
        <title>Halosimplex litoreum sp. nov. and Halosimplex rubrum sp. nov., isolated from different salt environments.</title>
        <authorList>
            <person name="Cui H."/>
        </authorList>
    </citation>
    <scope>NUCLEOTIDE SEQUENCE [LARGE SCALE GENOMIC DNA]</scope>
    <source>
        <strain evidence="1 2">R2</strain>
    </source>
</reference>
<protein>
    <submittedName>
        <fullName evidence="1">Uncharacterized protein</fullName>
    </submittedName>
</protein>
<evidence type="ECO:0000313" key="1">
    <source>
        <dbReference type="EMBL" id="QLH80966.1"/>
    </source>
</evidence>
<gene>
    <name evidence="1" type="ORF">HZS54_04645</name>
</gene>
<keyword evidence="2" id="KW-1185">Reference proteome</keyword>
<proteinExistence type="predicted"/>
<dbReference type="Proteomes" id="UP000509346">
    <property type="component" value="Chromosome"/>
</dbReference>
<dbReference type="OrthoDB" id="233322at2157"/>